<organism evidence="1 2">
    <name type="scientific">Microdochium trichocladiopsis</name>
    <dbReference type="NCBI Taxonomy" id="1682393"/>
    <lineage>
        <taxon>Eukaryota</taxon>
        <taxon>Fungi</taxon>
        <taxon>Dikarya</taxon>
        <taxon>Ascomycota</taxon>
        <taxon>Pezizomycotina</taxon>
        <taxon>Sordariomycetes</taxon>
        <taxon>Xylariomycetidae</taxon>
        <taxon>Xylariales</taxon>
        <taxon>Microdochiaceae</taxon>
        <taxon>Microdochium</taxon>
    </lineage>
</organism>
<protein>
    <submittedName>
        <fullName evidence="1">Uncharacterized protein</fullName>
    </submittedName>
</protein>
<sequence length="168" mass="18124">MRRSEPVWQPTLGGDQGATLLLNALSTPGKLPAAGEASAREGVGGPLPWRPFDNLPQRVPIAPPSELEPDPAAARVQLRIGGVNLLDHYFAQRQRLDGARDSTHAPTLLLIILPCPAPTLGQVRHVWALPHSPLPACNVSGMRRVGLIISTARWPANRKFGFPHGQSR</sequence>
<reference evidence="1" key="1">
    <citation type="journal article" date="2021" name="Nat. Commun.">
        <title>Genetic determinants of endophytism in the Arabidopsis root mycobiome.</title>
        <authorList>
            <person name="Mesny F."/>
            <person name="Miyauchi S."/>
            <person name="Thiergart T."/>
            <person name="Pickel B."/>
            <person name="Atanasova L."/>
            <person name="Karlsson M."/>
            <person name="Huettel B."/>
            <person name="Barry K.W."/>
            <person name="Haridas S."/>
            <person name="Chen C."/>
            <person name="Bauer D."/>
            <person name="Andreopoulos W."/>
            <person name="Pangilinan J."/>
            <person name="LaButti K."/>
            <person name="Riley R."/>
            <person name="Lipzen A."/>
            <person name="Clum A."/>
            <person name="Drula E."/>
            <person name="Henrissat B."/>
            <person name="Kohler A."/>
            <person name="Grigoriev I.V."/>
            <person name="Martin F.M."/>
            <person name="Hacquard S."/>
        </authorList>
    </citation>
    <scope>NUCLEOTIDE SEQUENCE</scope>
    <source>
        <strain evidence="1">MPI-CAGE-CH-0230</strain>
    </source>
</reference>
<dbReference type="GeneID" id="70187481"/>
<name>A0A9P8YJC1_9PEZI</name>
<dbReference type="Proteomes" id="UP000756346">
    <property type="component" value="Unassembled WGS sequence"/>
</dbReference>
<comment type="caution">
    <text evidence="1">The sequence shown here is derived from an EMBL/GenBank/DDBJ whole genome shotgun (WGS) entry which is preliminary data.</text>
</comment>
<evidence type="ECO:0000313" key="2">
    <source>
        <dbReference type="Proteomes" id="UP000756346"/>
    </source>
</evidence>
<proteinExistence type="predicted"/>
<accession>A0A9P8YJC1</accession>
<dbReference type="EMBL" id="JAGTJQ010000001">
    <property type="protein sequence ID" value="KAH7041032.1"/>
    <property type="molecule type" value="Genomic_DNA"/>
</dbReference>
<dbReference type="RefSeq" id="XP_046019087.1">
    <property type="nucleotide sequence ID" value="XM_046157935.1"/>
</dbReference>
<dbReference type="AlphaFoldDB" id="A0A9P8YJC1"/>
<keyword evidence="2" id="KW-1185">Reference proteome</keyword>
<evidence type="ECO:0000313" key="1">
    <source>
        <dbReference type="EMBL" id="KAH7041032.1"/>
    </source>
</evidence>
<gene>
    <name evidence="1" type="ORF">B0I36DRAFT_358243</name>
</gene>